<dbReference type="InterPro" id="IPR036259">
    <property type="entry name" value="MFS_trans_sf"/>
</dbReference>
<dbReference type="PROSITE" id="PS50850">
    <property type="entry name" value="MFS"/>
    <property type="match status" value="1"/>
</dbReference>
<feature type="domain" description="Major facilitator superfamily (MFS) profile" evidence="8">
    <location>
        <begin position="226"/>
        <end position="413"/>
    </location>
</feature>
<feature type="transmembrane region" description="Helical" evidence="7">
    <location>
        <begin position="359"/>
        <end position="379"/>
    </location>
</feature>
<dbReference type="PANTHER" id="PTHR23513:SF11">
    <property type="entry name" value="STAPHYLOFERRIN A TRANSPORTER"/>
    <property type="match status" value="1"/>
</dbReference>
<evidence type="ECO:0000256" key="2">
    <source>
        <dbReference type="ARBA" id="ARBA00022448"/>
    </source>
</evidence>
<dbReference type="InterPro" id="IPR010290">
    <property type="entry name" value="TM_effector"/>
</dbReference>
<evidence type="ECO:0000256" key="6">
    <source>
        <dbReference type="ARBA" id="ARBA00023136"/>
    </source>
</evidence>
<dbReference type="GO" id="GO:0022857">
    <property type="term" value="F:transmembrane transporter activity"/>
    <property type="evidence" value="ECO:0007669"/>
    <property type="project" value="InterPro"/>
</dbReference>
<evidence type="ECO:0000256" key="4">
    <source>
        <dbReference type="ARBA" id="ARBA00022692"/>
    </source>
</evidence>
<dbReference type="Gene3D" id="1.20.1250.20">
    <property type="entry name" value="MFS general substrate transporter like domains"/>
    <property type="match status" value="1"/>
</dbReference>
<dbReference type="RefSeq" id="WP_137004614.1">
    <property type="nucleotide sequence ID" value="NZ_CP039923.1"/>
</dbReference>
<dbReference type="CDD" id="cd06173">
    <property type="entry name" value="MFS_MefA_like"/>
    <property type="match status" value="1"/>
</dbReference>
<keyword evidence="2" id="KW-0813">Transport</keyword>
<evidence type="ECO:0000313" key="9">
    <source>
        <dbReference type="EMBL" id="QCL95693.1"/>
    </source>
</evidence>
<feature type="transmembrane region" description="Helical" evidence="7">
    <location>
        <begin position="12"/>
        <end position="33"/>
    </location>
</feature>
<gene>
    <name evidence="9" type="ORF">CFBP7129_15490</name>
</gene>
<feature type="transmembrane region" description="Helical" evidence="7">
    <location>
        <begin position="112"/>
        <end position="129"/>
    </location>
</feature>
<feature type="transmembrane region" description="Helical" evidence="7">
    <location>
        <begin position="83"/>
        <end position="100"/>
    </location>
</feature>
<feature type="transmembrane region" description="Helical" evidence="7">
    <location>
        <begin position="391"/>
        <end position="409"/>
    </location>
</feature>
<keyword evidence="4 7" id="KW-0812">Transmembrane</keyword>
<feature type="transmembrane region" description="Helical" evidence="7">
    <location>
        <begin position="318"/>
        <end position="338"/>
    </location>
</feature>
<feature type="transmembrane region" description="Helical" evidence="7">
    <location>
        <begin position="186"/>
        <end position="203"/>
    </location>
</feature>
<organism evidence="9 10">
    <name type="scientific">Agrobacterium tumefaciens</name>
    <dbReference type="NCBI Taxonomy" id="358"/>
    <lineage>
        <taxon>Bacteria</taxon>
        <taxon>Pseudomonadati</taxon>
        <taxon>Pseudomonadota</taxon>
        <taxon>Alphaproteobacteria</taxon>
        <taxon>Hyphomicrobiales</taxon>
        <taxon>Rhizobiaceae</taxon>
        <taxon>Rhizobium/Agrobacterium group</taxon>
        <taxon>Agrobacterium</taxon>
        <taxon>Agrobacterium tumefaciens complex</taxon>
    </lineage>
</organism>
<accession>A0A4D7Z0L7</accession>
<protein>
    <submittedName>
        <fullName evidence="9">MFS transporter</fullName>
    </submittedName>
</protein>
<evidence type="ECO:0000256" key="7">
    <source>
        <dbReference type="SAM" id="Phobius"/>
    </source>
</evidence>
<keyword evidence="6 7" id="KW-0472">Membrane</keyword>
<feature type="transmembrane region" description="Helical" evidence="7">
    <location>
        <begin position="232"/>
        <end position="253"/>
    </location>
</feature>
<dbReference type="InterPro" id="IPR020846">
    <property type="entry name" value="MFS_dom"/>
</dbReference>
<evidence type="ECO:0000256" key="5">
    <source>
        <dbReference type="ARBA" id="ARBA00022989"/>
    </source>
</evidence>
<proteinExistence type="predicted"/>
<feature type="transmembrane region" description="Helical" evidence="7">
    <location>
        <begin position="160"/>
        <end position="180"/>
    </location>
</feature>
<keyword evidence="5 7" id="KW-1133">Transmembrane helix</keyword>
<evidence type="ECO:0000259" key="8">
    <source>
        <dbReference type="PROSITE" id="PS50850"/>
    </source>
</evidence>
<dbReference type="EMBL" id="CP039923">
    <property type="protein sequence ID" value="QCL95693.1"/>
    <property type="molecule type" value="Genomic_DNA"/>
</dbReference>
<feature type="transmembrane region" description="Helical" evidence="7">
    <location>
        <begin position="45"/>
        <end position="63"/>
    </location>
</feature>
<evidence type="ECO:0000256" key="1">
    <source>
        <dbReference type="ARBA" id="ARBA00004651"/>
    </source>
</evidence>
<name>A0A4D7Z0L7_AGRTU</name>
<comment type="subcellular location">
    <subcellularLocation>
        <location evidence="1">Cell membrane</location>
        <topology evidence="1">Multi-pass membrane protein</topology>
    </subcellularLocation>
</comment>
<feature type="transmembrane region" description="Helical" evidence="7">
    <location>
        <begin position="265"/>
        <end position="287"/>
    </location>
</feature>
<dbReference type="GO" id="GO:0005886">
    <property type="term" value="C:plasma membrane"/>
    <property type="evidence" value="ECO:0007669"/>
    <property type="project" value="UniProtKB-SubCell"/>
</dbReference>
<sequence length="413" mass="43905">MQAALLRTNRDYRLLFSASAVSNLADGISMVAIPWLGTLLTSDPLLISMIAVAQRLPWLLFALPVGVWTDRSDRRLLMVRADMVRLALMLCAVAMISATTNPPLPTQSGSTTIFSLAVIAFLFGCAEVVRDNAAQTILPSLVAPGDLEHANGQMWSAEQVTGQFIGPPLAGLLIAAGIAIPFGLDAGFYGVSAALIWLIVLPPRRPSSPVSFWLALQEGLGWMRRNPMILRLAILLGAINAVFVGGMTILVLYAQEVLKLSATAYGVLLTCGAAGGVLGGLISPWLARQLGARASLLLALCLFALFNLVLGLSASVPLVAAGLFLEAAAGMLWNVITVSYRQRLIPDEVLGRVNSVYRFFGWGAMSFGAFAAGMLVSFAEPGIGRIAALHMPYLVGASLCAVLAVYGFFRLRF</sequence>
<dbReference type="PANTHER" id="PTHR23513">
    <property type="entry name" value="INTEGRAL MEMBRANE EFFLUX PROTEIN-RELATED"/>
    <property type="match status" value="1"/>
</dbReference>
<keyword evidence="3" id="KW-1003">Cell membrane</keyword>
<dbReference type="Proteomes" id="UP000298649">
    <property type="component" value="Chromosome linear"/>
</dbReference>
<dbReference type="SUPFAM" id="SSF103473">
    <property type="entry name" value="MFS general substrate transporter"/>
    <property type="match status" value="1"/>
</dbReference>
<reference evidence="9 10" key="1">
    <citation type="submission" date="2019-04" db="EMBL/GenBank/DDBJ databases">
        <title>Complete genome sequence of Agrobacterium tumefaciens CFBP7129.</title>
        <authorList>
            <person name="Haryono M."/>
            <person name="Lin Y.-C."/>
            <person name="Lai E.-M."/>
            <person name="Kuo C.-H."/>
        </authorList>
    </citation>
    <scope>NUCLEOTIDE SEQUENCE [LARGE SCALE GENOMIC DNA]</scope>
    <source>
        <strain evidence="9 10">CFBP7129</strain>
    </source>
</reference>
<evidence type="ECO:0000313" key="10">
    <source>
        <dbReference type="Proteomes" id="UP000298649"/>
    </source>
</evidence>
<evidence type="ECO:0000256" key="3">
    <source>
        <dbReference type="ARBA" id="ARBA00022475"/>
    </source>
</evidence>
<dbReference type="AlphaFoldDB" id="A0A4D7Z0L7"/>
<dbReference type="Pfam" id="PF05977">
    <property type="entry name" value="MFS_3"/>
    <property type="match status" value="1"/>
</dbReference>
<feature type="transmembrane region" description="Helical" evidence="7">
    <location>
        <begin position="294"/>
        <end position="312"/>
    </location>
</feature>